<evidence type="ECO:0000313" key="3">
    <source>
        <dbReference type="EMBL" id="MFD2865386.1"/>
    </source>
</evidence>
<reference evidence="4" key="1">
    <citation type="journal article" date="2019" name="Int. J. Syst. Evol. Microbiol.">
        <title>The Global Catalogue of Microorganisms (GCM) 10K type strain sequencing project: providing services to taxonomists for standard genome sequencing and annotation.</title>
        <authorList>
            <consortium name="The Broad Institute Genomics Platform"/>
            <consortium name="The Broad Institute Genome Sequencing Center for Infectious Disease"/>
            <person name="Wu L."/>
            <person name="Ma J."/>
        </authorList>
    </citation>
    <scope>NUCLEOTIDE SEQUENCE [LARGE SCALE GENOMIC DNA]</scope>
    <source>
        <strain evidence="4">KCTC 52232</strain>
    </source>
</reference>
<dbReference type="SUPFAM" id="SSF52833">
    <property type="entry name" value="Thioredoxin-like"/>
    <property type="match status" value="1"/>
</dbReference>
<protein>
    <submittedName>
        <fullName evidence="3">TlpA family protein disulfide reductase</fullName>
    </submittedName>
</protein>
<keyword evidence="4" id="KW-1185">Reference proteome</keyword>
<dbReference type="RefSeq" id="WP_377127620.1">
    <property type="nucleotide sequence ID" value="NZ_JBHUHN010000001.1"/>
</dbReference>
<dbReference type="Proteomes" id="UP001597601">
    <property type="component" value="Unassembled WGS sequence"/>
</dbReference>
<dbReference type="Gene3D" id="3.40.30.10">
    <property type="entry name" value="Glutaredoxin"/>
    <property type="match status" value="1"/>
</dbReference>
<organism evidence="3 4">
    <name type="scientific">Mucilaginibacter antarcticus</name>
    <dbReference type="NCBI Taxonomy" id="1855725"/>
    <lineage>
        <taxon>Bacteria</taxon>
        <taxon>Pseudomonadati</taxon>
        <taxon>Bacteroidota</taxon>
        <taxon>Sphingobacteriia</taxon>
        <taxon>Sphingobacteriales</taxon>
        <taxon>Sphingobacteriaceae</taxon>
        <taxon>Mucilaginibacter</taxon>
    </lineage>
</organism>
<evidence type="ECO:0000259" key="2">
    <source>
        <dbReference type="Pfam" id="PF08534"/>
    </source>
</evidence>
<proteinExistence type="predicted"/>
<dbReference type="InterPro" id="IPR036249">
    <property type="entry name" value="Thioredoxin-like_sf"/>
</dbReference>
<dbReference type="Pfam" id="PF08534">
    <property type="entry name" value="Redoxin"/>
    <property type="match status" value="1"/>
</dbReference>
<feature type="signal peptide" evidence="1">
    <location>
        <begin position="1"/>
        <end position="24"/>
    </location>
</feature>
<evidence type="ECO:0000256" key="1">
    <source>
        <dbReference type="SAM" id="SignalP"/>
    </source>
</evidence>
<evidence type="ECO:0000313" key="4">
    <source>
        <dbReference type="Proteomes" id="UP001597601"/>
    </source>
</evidence>
<feature type="domain" description="Redoxin" evidence="2">
    <location>
        <begin position="50"/>
        <end position="114"/>
    </location>
</feature>
<name>A0ABW5XR15_9SPHI</name>
<dbReference type="EMBL" id="JBHUON010000013">
    <property type="protein sequence ID" value="MFD2865386.1"/>
    <property type="molecule type" value="Genomic_DNA"/>
</dbReference>
<keyword evidence="1" id="KW-0732">Signal</keyword>
<gene>
    <name evidence="3" type="ORF">ACFSYC_11865</name>
</gene>
<dbReference type="InterPro" id="IPR013740">
    <property type="entry name" value="Redoxin"/>
</dbReference>
<accession>A0ABW5XR15</accession>
<comment type="caution">
    <text evidence="3">The sequence shown here is derived from an EMBL/GenBank/DDBJ whole genome shotgun (WGS) entry which is preliminary data.</text>
</comment>
<sequence>MRLTFKSALLLSVLCLLLLQSIQAQQKVAVAGDGIHYITDTLCNFGGLVDKFKGKTIFLNIWATWCHPCRVDLQSAAKMRAFEKFAASNEIVLLYLCADKDGKIWKSFINANKLAGYHILMNDKVNKDMHTTYAQKQYRGKDRILKMSFYLPVILSLVKMA</sequence>
<feature type="chain" id="PRO_5045301030" evidence="1">
    <location>
        <begin position="25"/>
        <end position="161"/>
    </location>
</feature>